<feature type="coiled-coil region" evidence="1">
    <location>
        <begin position="41"/>
        <end position="68"/>
    </location>
</feature>
<evidence type="ECO:0008006" key="4">
    <source>
        <dbReference type="Google" id="ProtNLM"/>
    </source>
</evidence>
<keyword evidence="3" id="KW-1185">Reference proteome</keyword>
<accession>A0AAJ1T2B9</accession>
<evidence type="ECO:0000313" key="3">
    <source>
        <dbReference type="Proteomes" id="UP001237207"/>
    </source>
</evidence>
<dbReference type="EMBL" id="JAUSUC010000021">
    <property type="protein sequence ID" value="MDQ0215512.1"/>
    <property type="molecule type" value="Genomic_DNA"/>
</dbReference>
<proteinExistence type="predicted"/>
<dbReference type="Proteomes" id="UP001237207">
    <property type="component" value="Unassembled WGS sequence"/>
</dbReference>
<dbReference type="InterPro" id="IPR012452">
    <property type="entry name" value="DUF1657"/>
</dbReference>
<keyword evidence="1" id="KW-0175">Coiled coil</keyword>
<gene>
    <name evidence="2" type="ORF">J2S13_001930</name>
</gene>
<organism evidence="2 3">
    <name type="scientific">Oikeobacillus pervagus</name>
    <dbReference type="NCBI Taxonomy" id="1325931"/>
    <lineage>
        <taxon>Bacteria</taxon>
        <taxon>Bacillati</taxon>
        <taxon>Bacillota</taxon>
        <taxon>Bacilli</taxon>
        <taxon>Bacillales</taxon>
        <taxon>Bacillaceae</taxon>
        <taxon>Oikeobacillus</taxon>
    </lineage>
</organism>
<name>A0AAJ1T2B9_9BACI</name>
<sequence>MTVASNVKTTLASLKSAQANFSKLALNTIEEDAKRIFHESMMETSLIIQDLEKRLAELEREEPQYKGF</sequence>
<reference evidence="2" key="1">
    <citation type="submission" date="2023-07" db="EMBL/GenBank/DDBJ databases">
        <title>Genomic Encyclopedia of Type Strains, Phase IV (KMG-IV): sequencing the most valuable type-strain genomes for metagenomic binning, comparative biology and taxonomic classification.</title>
        <authorList>
            <person name="Goeker M."/>
        </authorList>
    </citation>
    <scope>NUCLEOTIDE SEQUENCE</scope>
    <source>
        <strain evidence="2">DSM 23947</strain>
    </source>
</reference>
<evidence type="ECO:0000313" key="2">
    <source>
        <dbReference type="EMBL" id="MDQ0215512.1"/>
    </source>
</evidence>
<protein>
    <recommendedName>
        <fullName evidence="4">DUF1657 domain-containing protein</fullName>
    </recommendedName>
</protein>
<dbReference type="AlphaFoldDB" id="A0AAJ1T2B9"/>
<evidence type="ECO:0000256" key="1">
    <source>
        <dbReference type="SAM" id="Coils"/>
    </source>
</evidence>
<comment type="caution">
    <text evidence="2">The sequence shown here is derived from an EMBL/GenBank/DDBJ whole genome shotgun (WGS) entry which is preliminary data.</text>
</comment>
<dbReference type="Pfam" id="PF07870">
    <property type="entry name" value="DUF1657"/>
    <property type="match status" value="1"/>
</dbReference>
<dbReference type="RefSeq" id="WP_307257517.1">
    <property type="nucleotide sequence ID" value="NZ_JAUSUC010000021.1"/>
</dbReference>